<accession>A0A9R1TPZ4</accession>
<keyword evidence="2" id="KW-1185">Reference proteome</keyword>
<dbReference type="KEGG" id="fas:105272683"/>
<organism evidence="2 3">
    <name type="scientific">Fopius arisanus</name>
    <dbReference type="NCBI Taxonomy" id="64838"/>
    <lineage>
        <taxon>Eukaryota</taxon>
        <taxon>Metazoa</taxon>
        <taxon>Ecdysozoa</taxon>
        <taxon>Arthropoda</taxon>
        <taxon>Hexapoda</taxon>
        <taxon>Insecta</taxon>
        <taxon>Pterygota</taxon>
        <taxon>Neoptera</taxon>
        <taxon>Endopterygota</taxon>
        <taxon>Hymenoptera</taxon>
        <taxon>Apocrita</taxon>
        <taxon>Ichneumonoidea</taxon>
        <taxon>Braconidae</taxon>
        <taxon>Opiinae</taxon>
        <taxon>Fopius</taxon>
    </lineage>
</organism>
<protein>
    <submittedName>
        <fullName evidence="3">Uncharacterized protein isoform X1</fullName>
    </submittedName>
</protein>
<evidence type="ECO:0000313" key="2">
    <source>
        <dbReference type="Proteomes" id="UP000694866"/>
    </source>
</evidence>
<sequence>MRFHPEIRWISIPQKILRPMVTPTEDGMTKKCDNSKRYIALGWRGELNHVVDFFFKVEEDDIKFRRNHGPNSCKRQIPVKLTSLIHDNRLNISWSIMQNRRLLYRIRVRQTVIQYSKLCYDSGYNSSWHMSDKPTKDASEFRGTVCNSDT</sequence>
<feature type="compositionally biased region" description="Basic and acidic residues" evidence="1">
    <location>
        <begin position="130"/>
        <end position="140"/>
    </location>
</feature>
<gene>
    <name evidence="3" type="primary">LOC105272683</name>
</gene>
<feature type="region of interest" description="Disordered" evidence="1">
    <location>
        <begin position="130"/>
        <end position="150"/>
    </location>
</feature>
<proteinExistence type="predicted"/>
<dbReference type="Proteomes" id="UP000694866">
    <property type="component" value="Unplaced"/>
</dbReference>
<name>A0A9R1TPZ4_9HYME</name>
<evidence type="ECO:0000313" key="3">
    <source>
        <dbReference type="RefSeq" id="XP_011313194.1"/>
    </source>
</evidence>
<dbReference type="AlphaFoldDB" id="A0A9R1TPZ4"/>
<reference evidence="3" key="1">
    <citation type="submission" date="2025-08" db="UniProtKB">
        <authorList>
            <consortium name="RefSeq"/>
        </authorList>
    </citation>
    <scope>IDENTIFICATION</scope>
    <source>
        <strain evidence="3">USDA-PBARC FA_bdor</strain>
        <tissue evidence="3">Whole organism</tissue>
    </source>
</reference>
<evidence type="ECO:0000256" key="1">
    <source>
        <dbReference type="SAM" id="MobiDB-lite"/>
    </source>
</evidence>
<dbReference type="RefSeq" id="XP_011313194.1">
    <property type="nucleotide sequence ID" value="XM_011314892.1"/>
</dbReference>
<dbReference type="GeneID" id="105272683"/>